<evidence type="ECO:0000256" key="1">
    <source>
        <dbReference type="SAM" id="MobiDB-lite"/>
    </source>
</evidence>
<dbReference type="OMA" id="CHCLTAR"/>
<dbReference type="VEuPathDB" id="FungiDB:SMAC_01462"/>
<sequence>MAYTFHHNDTLHVASGDWYLDHDTLTVVYPPYIDYDDEGDDEGEDEEYHDSASVIIVYDGTEDETSTADTLSMELSGSLRAVWAGESSSDSDSDSDHSGSRRERVSDITTISVSTGGDFHINDIVSQHSELTMDVSFPSTISERDFGSMAELAAFQPYTNFFMVPALDLTGATDVHSDDEDLGCNHAISGVVCHCLTARNLDAVQDILKDLRRAESRELRRHEAAEWRSEPDRRSEQAWEELTVDLRFE</sequence>
<evidence type="ECO:0000313" key="3">
    <source>
        <dbReference type="Proteomes" id="UP000433876"/>
    </source>
</evidence>
<organism evidence="2 3">
    <name type="scientific">Sordaria macrospora</name>
    <dbReference type="NCBI Taxonomy" id="5147"/>
    <lineage>
        <taxon>Eukaryota</taxon>
        <taxon>Fungi</taxon>
        <taxon>Dikarya</taxon>
        <taxon>Ascomycota</taxon>
        <taxon>Pezizomycotina</taxon>
        <taxon>Sordariomycetes</taxon>
        <taxon>Sordariomycetidae</taxon>
        <taxon>Sordariales</taxon>
        <taxon>Sordariaceae</taxon>
        <taxon>Sordaria</taxon>
    </lineage>
</organism>
<accession>A0A8S8ZQC3</accession>
<dbReference type="AlphaFoldDB" id="A0A8S8ZQC3"/>
<name>A0A8S8ZQC3_SORMA</name>
<dbReference type="Proteomes" id="UP000433876">
    <property type="component" value="Unassembled WGS sequence"/>
</dbReference>
<reference evidence="2 3" key="1">
    <citation type="submission" date="2017-07" db="EMBL/GenBank/DDBJ databases">
        <title>Genome sequence of the Sordaria macrospora wild type strain R19027.</title>
        <authorList>
            <person name="Nowrousian M."/>
            <person name="Teichert I."/>
            <person name="Kueck U."/>
        </authorList>
    </citation>
    <scope>NUCLEOTIDE SEQUENCE [LARGE SCALE GENOMIC DNA]</scope>
    <source>
        <strain evidence="2 3">R19027</strain>
        <tissue evidence="2">Mycelium</tissue>
    </source>
</reference>
<proteinExistence type="predicted"/>
<dbReference type="EMBL" id="NMPR01000059">
    <property type="protein sequence ID" value="KAA8632223.1"/>
    <property type="molecule type" value="Genomic_DNA"/>
</dbReference>
<comment type="caution">
    <text evidence="2">The sequence shown here is derived from an EMBL/GenBank/DDBJ whole genome shotgun (WGS) entry which is preliminary data.</text>
</comment>
<protein>
    <submittedName>
        <fullName evidence="2">Uncharacterized protein</fullName>
    </submittedName>
</protein>
<evidence type="ECO:0000313" key="2">
    <source>
        <dbReference type="EMBL" id="KAA8632223.1"/>
    </source>
</evidence>
<feature type="region of interest" description="Disordered" evidence="1">
    <location>
        <begin position="84"/>
        <end position="107"/>
    </location>
</feature>
<feature type="compositionally biased region" description="Basic and acidic residues" evidence="1">
    <location>
        <begin position="94"/>
        <end position="106"/>
    </location>
</feature>
<gene>
    <name evidence="2" type="ORF">SMACR_01462</name>
</gene>